<sequence length="238" mass="26880">MSVYHSPELQIENQLLAALPTEDYQRLLPYMETVSLSHSQILWNAEESIEYVYFPNRALISLVTIMESGEIVEVGIVGREGMAGLTVCWGGDTNTLQAIVQIPGTAIRMSAKHLKSEFDQCSTLHRLLLRYTQALFTHTAHTAACNRLHTIEARFARWLLIVQDRVQSNELPLTQEFLSHMLGTRRSGVTEAASHLSKAGTIRYSRGKIIILDREALESTSCECYQTVKKEFARLLKN</sequence>
<dbReference type="Pfam" id="PF13545">
    <property type="entry name" value="HTH_Crp_2"/>
    <property type="match status" value="1"/>
</dbReference>
<dbReference type="InterPro" id="IPR014710">
    <property type="entry name" value="RmlC-like_jellyroll"/>
</dbReference>
<dbReference type="Gene3D" id="1.10.10.10">
    <property type="entry name" value="Winged helix-like DNA-binding domain superfamily/Winged helix DNA-binding domain"/>
    <property type="match status" value="1"/>
</dbReference>
<protein>
    <submittedName>
        <fullName evidence="5">Crp/Fnr family transcriptional regulator</fullName>
    </submittedName>
</protein>
<dbReference type="InterPro" id="IPR050397">
    <property type="entry name" value="Env_Response_Regulators"/>
</dbReference>
<comment type="caution">
    <text evidence="5">The sequence shown here is derived from an EMBL/GenBank/DDBJ whole genome shotgun (WGS) entry which is preliminary data.</text>
</comment>
<dbReference type="PROSITE" id="PS51063">
    <property type="entry name" value="HTH_CRP_2"/>
    <property type="match status" value="1"/>
</dbReference>
<dbReference type="PANTHER" id="PTHR24567:SF74">
    <property type="entry name" value="HTH-TYPE TRANSCRIPTIONAL REGULATOR ARCR"/>
    <property type="match status" value="1"/>
</dbReference>
<dbReference type="InterPro" id="IPR018490">
    <property type="entry name" value="cNMP-bd_dom_sf"/>
</dbReference>
<evidence type="ECO:0000256" key="1">
    <source>
        <dbReference type="ARBA" id="ARBA00023015"/>
    </source>
</evidence>
<evidence type="ECO:0000256" key="3">
    <source>
        <dbReference type="ARBA" id="ARBA00023163"/>
    </source>
</evidence>
<keyword evidence="2" id="KW-0238">DNA-binding</keyword>
<evidence type="ECO:0000313" key="6">
    <source>
        <dbReference type="Proteomes" id="UP000651156"/>
    </source>
</evidence>
<accession>A0ABR9UNE4</accession>
<dbReference type="SUPFAM" id="SSF46785">
    <property type="entry name" value="Winged helix' DNA-binding domain"/>
    <property type="match status" value="1"/>
</dbReference>
<dbReference type="EMBL" id="JADEWN010000009">
    <property type="protein sequence ID" value="MBE9189807.1"/>
    <property type="molecule type" value="Genomic_DNA"/>
</dbReference>
<organism evidence="5 6">
    <name type="scientific">Gloeocapsopsis crepidinum LEGE 06123</name>
    <dbReference type="NCBI Taxonomy" id="588587"/>
    <lineage>
        <taxon>Bacteria</taxon>
        <taxon>Bacillati</taxon>
        <taxon>Cyanobacteriota</taxon>
        <taxon>Cyanophyceae</taxon>
        <taxon>Oscillatoriophycideae</taxon>
        <taxon>Chroococcales</taxon>
        <taxon>Chroococcaceae</taxon>
        <taxon>Gloeocapsopsis</taxon>
    </lineage>
</organism>
<dbReference type="RefSeq" id="WP_193931039.1">
    <property type="nucleotide sequence ID" value="NZ_CAWPMZ010000150.1"/>
</dbReference>
<keyword evidence="3" id="KW-0804">Transcription</keyword>
<keyword evidence="6" id="KW-1185">Reference proteome</keyword>
<dbReference type="Proteomes" id="UP000651156">
    <property type="component" value="Unassembled WGS sequence"/>
</dbReference>
<dbReference type="InterPro" id="IPR036390">
    <property type="entry name" value="WH_DNA-bd_sf"/>
</dbReference>
<reference evidence="5 6" key="1">
    <citation type="submission" date="2020-10" db="EMBL/GenBank/DDBJ databases">
        <authorList>
            <person name="Castelo-Branco R."/>
            <person name="Eusebio N."/>
            <person name="Adriana R."/>
            <person name="Vieira A."/>
            <person name="Brugerolle De Fraissinette N."/>
            <person name="Rezende De Castro R."/>
            <person name="Schneider M.P."/>
            <person name="Vasconcelos V."/>
            <person name="Leao P.N."/>
        </authorList>
    </citation>
    <scope>NUCLEOTIDE SEQUENCE [LARGE SCALE GENOMIC DNA]</scope>
    <source>
        <strain evidence="5 6">LEGE 06123</strain>
    </source>
</reference>
<feature type="domain" description="HTH crp-type" evidence="4">
    <location>
        <begin position="149"/>
        <end position="215"/>
    </location>
</feature>
<evidence type="ECO:0000256" key="2">
    <source>
        <dbReference type="ARBA" id="ARBA00023125"/>
    </source>
</evidence>
<gene>
    <name evidence="5" type="ORF">IQ230_05410</name>
</gene>
<evidence type="ECO:0000259" key="4">
    <source>
        <dbReference type="PROSITE" id="PS51063"/>
    </source>
</evidence>
<name>A0ABR9UNE4_9CHRO</name>
<dbReference type="InterPro" id="IPR012318">
    <property type="entry name" value="HTH_CRP"/>
</dbReference>
<proteinExistence type="predicted"/>
<evidence type="ECO:0000313" key="5">
    <source>
        <dbReference type="EMBL" id="MBE9189807.1"/>
    </source>
</evidence>
<dbReference type="InterPro" id="IPR036388">
    <property type="entry name" value="WH-like_DNA-bd_sf"/>
</dbReference>
<dbReference type="Gene3D" id="2.60.120.10">
    <property type="entry name" value="Jelly Rolls"/>
    <property type="match status" value="1"/>
</dbReference>
<dbReference type="PANTHER" id="PTHR24567">
    <property type="entry name" value="CRP FAMILY TRANSCRIPTIONAL REGULATORY PROTEIN"/>
    <property type="match status" value="1"/>
</dbReference>
<keyword evidence="1" id="KW-0805">Transcription regulation</keyword>
<dbReference type="SUPFAM" id="SSF51206">
    <property type="entry name" value="cAMP-binding domain-like"/>
    <property type="match status" value="1"/>
</dbReference>